<dbReference type="InterPro" id="IPR035965">
    <property type="entry name" value="PAS-like_dom_sf"/>
</dbReference>
<evidence type="ECO:0000256" key="15">
    <source>
        <dbReference type="SAM" id="Phobius"/>
    </source>
</evidence>
<dbReference type="EC" id="2.7.13.3" evidence="3"/>
<dbReference type="SMART" id="SM00304">
    <property type="entry name" value="HAMP"/>
    <property type="match status" value="1"/>
</dbReference>
<dbReference type="Pfam" id="PF00512">
    <property type="entry name" value="HisKA"/>
    <property type="match status" value="1"/>
</dbReference>
<dbReference type="InterPro" id="IPR036890">
    <property type="entry name" value="HATPase_C_sf"/>
</dbReference>
<gene>
    <name evidence="18" type="primary">cph1_4</name>
    <name evidence="18" type="ORF">Pla8534_61210</name>
</gene>
<dbReference type="PRINTS" id="PR00344">
    <property type="entry name" value="BCTRLSENSOR"/>
</dbReference>
<reference evidence="18 19" key="1">
    <citation type="submission" date="2019-02" db="EMBL/GenBank/DDBJ databases">
        <title>Deep-cultivation of Planctomycetes and their phenomic and genomic characterization uncovers novel biology.</title>
        <authorList>
            <person name="Wiegand S."/>
            <person name="Jogler M."/>
            <person name="Boedeker C."/>
            <person name="Pinto D."/>
            <person name="Vollmers J."/>
            <person name="Rivas-Marin E."/>
            <person name="Kohn T."/>
            <person name="Peeters S.H."/>
            <person name="Heuer A."/>
            <person name="Rast P."/>
            <person name="Oberbeckmann S."/>
            <person name="Bunk B."/>
            <person name="Jeske O."/>
            <person name="Meyerdierks A."/>
            <person name="Storesund J.E."/>
            <person name="Kallscheuer N."/>
            <person name="Luecker S."/>
            <person name="Lage O.M."/>
            <person name="Pohl T."/>
            <person name="Merkel B.J."/>
            <person name="Hornburger P."/>
            <person name="Mueller R.-W."/>
            <person name="Bruemmer F."/>
            <person name="Labrenz M."/>
            <person name="Spormann A.M."/>
            <person name="Op den Camp H."/>
            <person name="Overmann J."/>
            <person name="Amann R."/>
            <person name="Jetten M.S.M."/>
            <person name="Mascher T."/>
            <person name="Medema M.H."/>
            <person name="Devos D.P."/>
            <person name="Kaster A.-K."/>
            <person name="Ovreas L."/>
            <person name="Rohde M."/>
            <person name="Galperin M.Y."/>
            <person name="Jogler C."/>
        </authorList>
    </citation>
    <scope>NUCLEOTIDE SEQUENCE [LARGE SCALE GENOMIC DNA]</scope>
    <source>
        <strain evidence="18 19">Pla85_3_4</strain>
    </source>
</reference>
<evidence type="ECO:0000313" key="19">
    <source>
        <dbReference type="Proteomes" id="UP000317648"/>
    </source>
</evidence>
<dbReference type="GO" id="GO:0005886">
    <property type="term" value="C:plasma membrane"/>
    <property type="evidence" value="ECO:0007669"/>
    <property type="project" value="UniProtKB-SubCell"/>
</dbReference>
<evidence type="ECO:0000256" key="3">
    <source>
        <dbReference type="ARBA" id="ARBA00012438"/>
    </source>
</evidence>
<dbReference type="NCBIfam" id="TIGR00229">
    <property type="entry name" value="sensory_box"/>
    <property type="match status" value="1"/>
</dbReference>
<keyword evidence="14" id="KW-0175">Coiled coil</keyword>
<feature type="domain" description="HAMP" evidence="17">
    <location>
        <begin position="399"/>
        <end position="452"/>
    </location>
</feature>
<dbReference type="InterPro" id="IPR004358">
    <property type="entry name" value="Sig_transdc_His_kin-like_C"/>
</dbReference>
<dbReference type="KEGG" id="lcre:Pla8534_61210"/>
<dbReference type="CDD" id="cd06225">
    <property type="entry name" value="HAMP"/>
    <property type="match status" value="1"/>
</dbReference>
<evidence type="ECO:0000259" key="16">
    <source>
        <dbReference type="PROSITE" id="PS50109"/>
    </source>
</evidence>
<evidence type="ECO:0000256" key="2">
    <source>
        <dbReference type="ARBA" id="ARBA00004651"/>
    </source>
</evidence>
<dbReference type="InterPro" id="IPR013767">
    <property type="entry name" value="PAS_fold"/>
</dbReference>
<evidence type="ECO:0000256" key="14">
    <source>
        <dbReference type="SAM" id="Coils"/>
    </source>
</evidence>
<evidence type="ECO:0000256" key="6">
    <source>
        <dbReference type="ARBA" id="ARBA00022679"/>
    </source>
</evidence>
<dbReference type="InterPro" id="IPR000014">
    <property type="entry name" value="PAS"/>
</dbReference>
<dbReference type="Gene3D" id="1.10.287.130">
    <property type="match status" value="1"/>
</dbReference>
<feature type="domain" description="Histidine kinase" evidence="16">
    <location>
        <begin position="601"/>
        <end position="812"/>
    </location>
</feature>
<keyword evidence="9" id="KW-0418">Kinase</keyword>
<organism evidence="18 19">
    <name type="scientific">Lignipirellula cremea</name>
    <dbReference type="NCBI Taxonomy" id="2528010"/>
    <lineage>
        <taxon>Bacteria</taxon>
        <taxon>Pseudomonadati</taxon>
        <taxon>Planctomycetota</taxon>
        <taxon>Planctomycetia</taxon>
        <taxon>Pirellulales</taxon>
        <taxon>Pirellulaceae</taxon>
        <taxon>Lignipirellula</taxon>
    </lineage>
</organism>
<keyword evidence="6 18" id="KW-0808">Transferase</keyword>
<evidence type="ECO:0000256" key="9">
    <source>
        <dbReference type="ARBA" id="ARBA00022777"/>
    </source>
</evidence>
<dbReference type="GO" id="GO:0007234">
    <property type="term" value="P:osmosensory signaling via phosphorelay pathway"/>
    <property type="evidence" value="ECO:0007669"/>
    <property type="project" value="TreeGrafter"/>
</dbReference>
<dbReference type="PANTHER" id="PTHR42878">
    <property type="entry name" value="TWO-COMPONENT HISTIDINE KINASE"/>
    <property type="match status" value="1"/>
</dbReference>
<dbReference type="SUPFAM" id="SSF103190">
    <property type="entry name" value="Sensory domain-like"/>
    <property type="match status" value="1"/>
</dbReference>
<evidence type="ECO:0000256" key="1">
    <source>
        <dbReference type="ARBA" id="ARBA00000085"/>
    </source>
</evidence>
<dbReference type="Gene3D" id="6.10.340.10">
    <property type="match status" value="1"/>
</dbReference>
<evidence type="ECO:0000256" key="12">
    <source>
        <dbReference type="ARBA" id="ARBA00023012"/>
    </source>
</evidence>
<evidence type="ECO:0000256" key="10">
    <source>
        <dbReference type="ARBA" id="ARBA00022840"/>
    </source>
</evidence>
<dbReference type="GO" id="GO:0006355">
    <property type="term" value="P:regulation of DNA-templated transcription"/>
    <property type="evidence" value="ECO:0007669"/>
    <property type="project" value="InterPro"/>
</dbReference>
<dbReference type="Pfam" id="PF02518">
    <property type="entry name" value="HATPase_c"/>
    <property type="match status" value="1"/>
</dbReference>
<protein>
    <recommendedName>
        <fullName evidence="3">histidine kinase</fullName>
        <ecNumber evidence="3">2.7.13.3</ecNumber>
    </recommendedName>
</protein>
<dbReference type="GO" id="GO:0030295">
    <property type="term" value="F:protein kinase activator activity"/>
    <property type="evidence" value="ECO:0007669"/>
    <property type="project" value="TreeGrafter"/>
</dbReference>
<sequence length="827" mass="92006">MKTLINNRSRVTWGLASKVLAVMLSLLALTILVLGIFAIRANREGHEQVASNRVAQVLDQQTQLFANLLNQLKTDVIQPVSWPEVARLTADSQGNKEAALAHPDRQKIEVRFRQLLSGKPNYVQARLISREGWEIVRVDRPHAGAPLNLESPLSNKQNAPYFRDLLARYQSLSHRDIVDQVVFTRLAVNREGADRHISEPRIAVARACAPLSTVNYEFTGIVVINVDVTPFLEDCKHSGVIVLNQDDVVIARQGEPVLAFEELNASVGPEETEEMRYTEICTHGKYCLQDIPLRPDLIAWIGKNRDAFRQELDADTAPSSEREVKTTMLDNKFAALRWTPLGSNSLALTNDDRPRLIGFLQLADKHSLQLAAYPFERTLWATGAVLFAIGCLLSLLLTRMITRPLSKITRAALQFADNGAYSNSPPVNARDEIGQLASAFLTMAERVASREARIRAIVATAAEGIVTVDDDNRILSANLAAEAIFETSNLVHRQLSEFISLRHESFSSDPASGATAAGHDGVRRLEVKGKRHGKPFPLEIASSSFVASGRRLRTYVVRDISEAKATREALEQLNRELEQRVADRVAELQRTVQELDNFAYAASHDLKAPLRGIHALANWIEEDASEALPERSRKHLQTLLQRIGRMERLLDDLLTYSRVGRVNGSATRVPVRKLLDDVIDLQSPPPGFVFDLPETMPVLLTEQAPLEQVFRNLISNAIKHHNRKDGRITIRCTDLGSAHEFHFQDDGPGIAPRFHEKIFQMFETLRPRDEVEGSGMGLALIRKIVENAGGQIRVESDLGAGTTFLFTWPKTEAQTPRPSSTSSSSSS</sequence>
<dbReference type="Gene3D" id="3.30.450.20">
    <property type="entry name" value="PAS domain"/>
    <property type="match status" value="2"/>
</dbReference>
<comment type="catalytic activity">
    <reaction evidence="1">
        <text>ATP + protein L-histidine = ADP + protein N-phospho-L-histidine.</text>
        <dbReference type="EC" id="2.7.13.3"/>
    </reaction>
</comment>
<dbReference type="Proteomes" id="UP000317648">
    <property type="component" value="Chromosome"/>
</dbReference>
<evidence type="ECO:0000256" key="7">
    <source>
        <dbReference type="ARBA" id="ARBA00022692"/>
    </source>
</evidence>
<accession>A0A518E2E1</accession>
<dbReference type="InterPro" id="IPR050351">
    <property type="entry name" value="BphY/WalK/GraS-like"/>
</dbReference>
<keyword evidence="12" id="KW-0902">Two-component regulatory system</keyword>
<dbReference type="AlphaFoldDB" id="A0A518E2E1"/>
<dbReference type="Gene3D" id="3.30.565.10">
    <property type="entry name" value="Histidine kinase-like ATPase, C-terminal domain"/>
    <property type="match status" value="1"/>
</dbReference>
<dbReference type="InterPro" id="IPR003661">
    <property type="entry name" value="HisK_dim/P_dom"/>
</dbReference>
<evidence type="ECO:0000256" key="8">
    <source>
        <dbReference type="ARBA" id="ARBA00022741"/>
    </source>
</evidence>
<evidence type="ECO:0000313" key="18">
    <source>
        <dbReference type="EMBL" id="QDU98260.1"/>
    </source>
</evidence>
<evidence type="ECO:0000259" key="17">
    <source>
        <dbReference type="PROSITE" id="PS50885"/>
    </source>
</evidence>
<dbReference type="GO" id="GO:0000155">
    <property type="term" value="F:phosphorelay sensor kinase activity"/>
    <property type="evidence" value="ECO:0007669"/>
    <property type="project" value="InterPro"/>
</dbReference>
<evidence type="ECO:0000256" key="5">
    <source>
        <dbReference type="ARBA" id="ARBA00022553"/>
    </source>
</evidence>
<dbReference type="SMART" id="SM00388">
    <property type="entry name" value="HisKA"/>
    <property type="match status" value="1"/>
</dbReference>
<comment type="subcellular location">
    <subcellularLocation>
        <location evidence="2">Cell membrane</location>
        <topology evidence="2">Multi-pass membrane protein</topology>
    </subcellularLocation>
</comment>
<evidence type="ECO:0000256" key="11">
    <source>
        <dbReference type="ARBA" id="ARBA00022989"/>
    </source>
</evidence>
<keyword evidence="7 15" id="KW-0812">Transmembrane</keyword>
<dbReference type="SUPFAM" id="SSF158472">
    <property type="entry name" value="HAMP domain-like"/>
    <property type="match status" value="1"/>
</dbReference>
<dbReference type="GO" id="GO:0005524">
    <property type="term" value="F:ATP binding"/>
    <property type="evidence" value="ECO:0007669"/>
    <property type="project" value="UniProtKB-KW"/>
</dbReference>
<dbReference type="SMART" id="SM00387">
    <property type="entry name" value="HATPase_c"/>
    <property type="match status" value="1"/>
</dbReference>
<proteinExistence type="predicted"/>
<dbReference type="InterPro" id="IPR029151">
    <property type="entry name" value="Sensor-like_sf"/>
</dbReference>
<keyword evidence="4" id="KW-1003">Cell membrane</keyword>
<dbReference type="CDD" id="cd00082">
    <property type="entry name" value="HisKA"/>
    <property type="match status" value="1"/>
</dbReference>
<dbReference type="EMBL" id="CP036433">
    <property type="protein sequence ID" value="QDU98260.1"/>
    <property type="molecule type" value="Genomic_DNA"/>
</dbReference>
<evidence type="ECO:0000256" key="4">
    <source>
        <dbReference type="ARBA" id="ARBA00022475"/>
    </source>
</evidence>
<feature type="coiled-coil region" evidence="14">
    <location>
        <begin position="556"/>
        <end position="594"/>
    </location>
</feature>
<dbReference type="Pfam" id="PF00672">
    <property type="entry name" value="HAMP"/>
    <property type="match status" value="1"/>
</dbReference>
<dbReference type="InterPro" id="IPR005467">
    <property type="entry name" value="His_kinase_dom"/>
</dbReference>
<keyword evidence="13 15" id="KW-0472">Membrane</keyword>
<dbReference type="PROSITE" id="PS50109">
    <property type="entry name" value="HIS_KIN"/>
    <property type="match status" value="1"/>
</dbReference>
<dbReference type="Pfam" id="PF00989">
    <property type="entry name" value="PAS"/>
    <property type="match status" value="1"/>
</dbReference>
<dbReference type="SUPFAM" id="SSF55874">
    <property type="entry name" value="ATPase domain of HSP90 chaperone/DNA topoisomerase II/histidine kinase"/>
    <property type="match status" value="1"/>
</dbReference>
<evidence type="ECO:0000256" key="13">
    <source>
        <dbReference type="ARBA" id="ARBA00023136"/>
    </source>
</evidence>
<keyword evidence="10" id="KW-0067">ATP-binding</keyword>
<dbReference type="PROSITE" id="PS50885">
    <property type="entry name" value="HAMP"/>
    <property type="match status" value="1"/>
</dbReference>
<dbReference type="InterPro" id="IPR036097">
    <property type="entry name" value="HisK_dim/P_sf"/>
</dbReference>
<keyword evidence="5" id="KW-0597">Phosphoprotein</keyword>
<keyword evidence="19" id="KW-1185">Reference proteome</keyword>
<feature type="transmembrane region" description="Helical" evidence="15">
    <location>
        <begin position="20"/>
        <end position="39"/>
    </location>
</feature>
<keyword evidence="11 15" id="KW-1133">Transmembrane helix</keyword>
<dbReference type="SUPFAM" id="SSF47384">
    <property type="entry name" value="Homodimeric domain of signal transducing histidine kinase"/>
    <property type="match status" value="1"/>
</dbReference>
<dbReference type="PANTHER" id="PTHR42878:SF15">
    <property type="entry name" value="BACTERIOPHYTOCHROME"/>
    <property type="match status" value="1"/>
</dbReference>
<name>A0A518E2E1_9BACT</name>
<dbReference type="InterPro" id="IPR003660">
    <property type="entry name" value="HAMP_dom"/>
</dbReference>
<keyword evidence="8" id="KW-0547">Nucleotide-binding</keyword>
<dbReference type="InterPro" id="IPR003594">
    <property type="entry name" value="HATPase_dom"/>
</dbReference>
<dbReference type="GO" id="GO:0000156">
    <property type="term" value="F:phosphorelay response regulator activity"/>
    <property type="evidence" value="ECO:0007669"/>
    <property type="project" value="TreeGrafter"/>
</dbReference>
<dbReference type="SUPFAM" id="SSF55785">
    <property type="entry name" value="PYP-like sensor domain (PAS domain)"/>
    <property type="match status" value="1"/>
</dbReference>